<dbReference type="AlphaFoldDB" id="A0A072V645"/>
<keyword evidence="3" id="KW-1185">Reference proteome</keyword>
<proteinExistence type="predicted"/>
<accession>A0A072V645</accession>
<evidence type="ECO:0000313" key="2">
    <source>
        <dbReference type="EnsemblPlants" id="KEH37524"/>
    </source>
</evidence>
<evidence type="ECO:0000313" key="3">
    <source>
        <dbReference type="Proteomes" id="UP000002051"/>
    </source>
</evidence>
<dbReference type="EnsemblPlants" id="KEH37524">
    <property type="protein sequence ID" value="KEH37524"/>
    <property type="gene ID" value="MTR_2g040920"/>
</dbReference>
<evidence type="ECO:0000313" key="1">
    <source>
        <dbReference type="EMBL" id="KEH37524.1"/>
    </source>
</evidence>
<name>A0A072V645_MEDTR</name>
<sequence>MRYITTRKNITTLWYKPFSSIETIGEGVVENDVDERDDEPFQHVESLHRIPRVAFLLVLFGACATRADRARGLKLDAKREDFLHKVGTRGAS</sequence>
<dbReference type="EMBL" id="CM001218">
    <property type="protein sequence ID" value="KEH37524.1"/>
    <property type="molecule type" value="Genomic_DNA"/>
</dbReference>
<reference evidence="2" key="3">
    <citation type="submission" date="2015-04" db="UniProtKB">
        <authorList>
            <consortium name="EnsemblPlants"/>
        </authorList>
    </citation>
    <scope>IDENTIFICATION</scope>
    <source>
        <strain evidence="2">cv. Jemalong A17</strain>
    </source>
</reference>
<dbReference type="HOGENOM" id="CLU_2416585_0_0_1"/>
<reference evidence="1 3" key="1">
    <citation type="journal article" date="2011" name="Nature">
        <title>The Medicago genome provides insight into the evolution of rhizobial symbioses.</title>
        <authorList>
            <person name="Young N.D."/>
            <person name="Debelle F."/>
            <person name="Oldroyd G.E."/>
            <person name="Geurts R."/>
            <person name="Cannon S.B."/>
            <person name="Udvardi M.K."/>
            <person name="Benedito V.A."/>
            <person name="Mayer K.F."/>
            <person name="Gouzy J."/>
            <person name="Schoof H."/>
            <person name="Van de Peer Y."/>
            <person name="Proost S."/>
            <person name="Cook D.R."/>
            <person name="Meyers B.C."/>
            <person name="Spannagl M."/>
            <person name="Cheung F."/>
            <person name="De Mita S."/>
            <person name="Krishnakumar V."/>
            <person name="Gundlach H."/>
            <person name="Zhou S."/>
            <person name="Mudge J."/>
            <person name="Bharti A.K."/>
            <person name="Murray J.D."/>
            <person name="Naoumkina M.A."/>
            <person name="Rosen B."/>
            <person name="Silverstein K.A."/>
            <person name="Tang H."/>
            <person name="Rombauts S."/>
            <person name="Zhao P.X."/>
            <person name="Zhou P."/>
            <person name="Barbe V."/>
            <person name="Bardou P."/>
            <person name="Bechner M."/>
            <person name="Bellec A."/>
            <person name="Berger A."/>
            <person name="Berges H."/>
            <person name="Bidwell S."/>
            <person name="Bisseling T."/>
            <person name="Choisne N."/>
            <person name="Couloux A."/>
            <person name="Denny R."/>
            <person name="Deshpande S."/>
            <person name="Dai X."/>
            <person name="Doyle J.J."/>
            <person name="Dudez A.M."/>
            <person name="Farmer A.D."/>
            <person name="Fouteau S."/>
            <person name="Franken C."/>
            <person name="Gibelin C."/>
            <person name="Gish J."/>
            <person name="Goldstein S."/>
            <person name="Gonzalez A.J."/>
            <person name="Green P.J."/>
            <person name="Hallab A."/>
            <person name="Hartog M."/>
            <person name="Hua A."/>
            <person name="Humphray S.J."/>
            <person name="Jeong D.H."/>
            <person name="Jing Y."/>
            <person name="Jocker A."/>
            <person name="Kenton S.M."/>
            <person name="Kim D.J."/>
            <person name="Klee K."/>
            <person name="Lai H."/>
            <person name="Lang C."/>
            <person name="Lin S."/>
            <person name="Macmil S.L."/>
            <person name="Magdelenat G."/>
            <person name="Matthews L."/>
            <person name="McCorrison J."/>
            <person name="Monaghan E.L."/>
            <person name="Mun J.H."/>
            <person name="Najar F.Z."/>
            <person name="Nicholson C."/>
            <person name="Noirot C."/>
            <person name="O'Bleness M."/>
            <person name="Paule C.R."/>
            <person name="Poulain J."/>
            <person name="Prion F."/>
            <person name="Qin B."/>
            <person name="Qu C."/>
            <person name="Retzel E.F."/>
            <person name="Riddle C."/>
            <person name="Sallet E."/>
            <person name="Samain S."/>
            <person name="Samson N."/>
            <person name="Sanders I."/>
            <person name="Saurat O."/>
            <person name="Scarpelli C."/>
            <person name="Schiex T."/>
            <person name="Segurens B."/>
            <person name="Severin A.J."/>
            <person name="Sherrier D.J."/>
            <person name="Shi R."/>
            <person name="Sims S."/>
            <person name="Singer S.R."/>
            <person name="Sinharoy S."/>
            <person name="Sterck L."/>
            <person name="Viollet A."/>
            <person name="Wang B.B."/>
            <person name="Wang K."/>
            <person name="Wang M."/>
            <person name="Wang X."/>
            <person name="Warfsmann J."/>
            <person name="Weissenbach J."/>
            <person name="White D.D."/>
            <person name="White J.D."/>
            <person name="Wiley G.B."/>
            <person name="Wincker P."/>
            <person name="Xing Y."/>
            <person name="Yang L."/>
            <person name="Yao Z."/>
            <person name="Ying F."/>
            <person name="Zhai J."/>
            <person name="Zhou L."/>
            <person name="Zuber A."/>
            <person name="Denarie J."/>
            <person name="Dixon R.A."/>
            <person name="May G.D."/>
            <person name="Schwartz D.C."/>
            <person name="Rogers J."/>
            <person name="Quetier F."/>
            <person name="Town C.D."/>
            <person name="Roe B.A."/>
        </authorList>
    </citation>
    <scope>NUCLEOTIDE SEQUENCE [LARGE SCALE GENOMIC DNA]</scope>
    <source>
        <strain evidence="1">A17</strain>
        <strain evidence="2 3">cv. Jemalong A17</strain>
    </source>
</reference>
<gene>
    <name evidence="1" type="ordered locus">MTR_2g040920</name>
</gene>
<organism evidence="1 3">
    <name type="scientific">Medicago truncatula</name>
    <name type="common">Barrel medic</name>
    <name type="synonym">Medicago tribuloides</name>
    <dbReference type="NCBI Taxonomy" id="3880"/>
    <lineage>
        <taxon>Eukaryota</taxon>
        <taxon>Viridiplantae</taxon>
        <taxon>Streptophyta</taxon>
        <taxon>Embryophyta</taxon>
        <taxon>Tracheophyta</taxon>
        <taxon>Spermatophyta</taxon>
        <taxon>Magnoliopsida</taxon>
        <taxon>eudicotyledons</taxon>
        <taxon>Gunneridae</taxon>
        <taxon>Pentapetalae</taxon>
        <taxon>rosids</taxon>
        <taxon>fabids</taxon>
        <taxon>Fabales</taxon>
        <taxon>Fabaceae</taxon>
        <taxon>Papilionoideae</taxon>
        <taxon>50 kb inversion clade</taxon>
        <taxon>NPAAA clade</taxon>
        <taxon>Hologalegina</taxon>
        <taxon>IRL clade</taxon>
        <taxon>Trifolieae</taxon>
        <taxon>Medicago</taxon>
    </lineage>
</organism>
<reference evidence="1 3" key="2">
    <citation type="journal article" date="2014" name="BMC Genomics">
        <title>An improved genome release (version Mt4.0) for the model legume Medicago truncatula.</title>
        <authorList>
            <person name="Tang H."/>
            <person name="Krishnakumar V."/>
            <person name="Bidwell S."/>
            <person name="Rosen B."/>
            <person name="Chan A."/>
            <person name="Zhou S."/>
            <person name="Gentzbittel L."/>
            <person name="Childs K.L."/>
            <person name="Yandell M."/>
            <person name="Gundlach H."/>
            <person name="Mayer K.F."/>
            <person name="Schwartz D.C."/>
            <person name="Town C.D."/>
        </authorList>
    </citation>
    <scope>GENOME REANNOTATION</scope>
    <source>
        <strain evidence="1">A17</strain>
        <strain evidence="2 3">cv. Jemalong A17</strain>
    </source>
</reference>
<dbReference type="Proteomes" id="UP000002051">
    <property type="component" value="Chromosome 2"/>
</dbReference>
<protein>
    <submittedName>
        <fullName evidence="1 2">Uncharacterized protein</fullName>
    </submittedName>
</protein>